<dbReference type="Pfam" id="PF20471">
    <property type="entry name" value="DUF6716"/>
    <property type="match status" value="1"/>
</dbReference>
<dbReference type="InterPro" id="IPR046561">
    <property type="entry name" value="DUF6716"/>
</dbReference>
<gene>
    <name evidence="1" type="ORF">V6575_23230</name>
</gene>
<reference evidence="1 2" key="1">
    <citation type="submission" date="2024-02" db="EMBL/GenBank/DDBJ databases">
        <title>Roseibium algae sp. nov., isolated from marine alga (Grateloupia sp.), showing potential in myo-inositol conversion.</title>
        <authorList>
            <person name="Wang Y."/>
        </authorList>
    </citation>
    <scope>NUCLEOTIDE SEQUENCE [LARGE SCALE GENOMIC DNA]</scope>
    <source>
        <strain evidence="1 2">H3510</strain>
    </source>
</reference>
<organism evidence="1 2">
    <name type="scientific">Roseibium algae</name>
    <dbReference type="NCBI Taxonomy" id="3123038"/>
    <lineage>
        <taxon>Bacteria</taxon>
        <taxon>Pseudomonadati</taxon>
        <taxon>Pseudomonadota</taxon>
        <taxon>Alphaproteobacteria</taxon>
        <taxon>Hyphomicrobiales</taxon>
        <taxon>Stappiaceae</taxon>
        <taxon>Roseibium</taxon>
    </lineage>
</organism>
<dbReference type="Proteomes" id="UP001385499">
    <property type="component" value="Unassembled WGS sequence"/>
</dbReference>
<dbReference type="RefSeq" id="WP_340277894.1">
    <property type="nucleotide sequence ID" value="NZ_JBAKIA010000043.1"/>
</dbReference>
<evidence type="ECO:0000313" key="1">
    <source>
        <dbReference type="EMBL" id="MEJ8476994.1"/>
    </source>
</evidence>
<comment type="caution">
    <text evidence="1">The sequence shown here is derived from an EMBL/GenBank/DDBJ whole genome shotgun (WGS) entry which is preliminary data.</text>
</comment>
<sequence>MKVLALAGYDSFLNTVRLIAPYFEAQGADVDFALVSARNKKQISREQVTEMGFKKPISLITIKDLCRSGDIQSYDIVLSCLEGLSTRRLFHYLAELKNRRPLVISVYPGLVLRYAYDGFSMRAPADLLWLNCKRDLEAYSVMCQAFGVDASNARQFGIASLLEKIEREPGAQENGPIVFFEQAVIPRYYDERNFMVKELCVLARRYPEREFLIKARAPGKKATLHRTWHAIERLFQELSKSKAGVPENIHLTDERAASLLSRASHCLTISSTVAAEAINAGVPTTLISDFGAHDDYGLQYFYESGLIKSFNAIDLDKIILAEKKWLEKFYFTPEYTVEKLVLEALNIRKNNSYNLAKTPVSLYSSEFNNYLSITHSPNSIINRNHQRKISIISRLSRLLRV</sequence>
<dbReference type="EMBL" id="JBAKIA010000043">
    <property type="protein sequence ID" value="MEJ8476994.1"/>
    <property type="molecule type" value="Genomic_DNA"/>
</dbReference>
<keyword evidence="2" id="KW-1185">Reference proteome</keyword>
<dbReference type="SUPFAM" id="SSF53756">
    <property type="entry name" value="UDP-Glycosyltransferase/glycogen phosphorylase"/>
    <property type="match status" value="1"/>
</dbReference>
<accession>A0ABU8TS65</accession>
<proteinExistence type="predicted"/>
<name>A0ABU8TS65_9HYPH</name>
<protein>
    <submittedName>
        <fullName evidence="1">DUF6716 putative glycosyltransferase</fullName>
    </submittedName>
</protein>
<evidence type="ECO:0000313" key="2">
    <source>
        <dbReference type="Proteomes" id="UP001385499"/>
    </source>
</evidence>